<evidence type="ECO:0000313" key="3">
    <source>
        <dbReference type="Proteomes" id="UP001194468"/>
    </source>
</evidence>
<gene>
    <name evidence="2" type="ORF">L210DRAFT_818726</name>
</gene>
<evidence type="ECO:0000256" key="1">
    <source>
        <dbReference type="SAM" id="Phobius"/>
    </source>
</evidence>
<dbReference type="EMBL" id="WHUW01000026">
    <property type="protein sequence ID" value="KAF8435049.1"/>
    <property type="molecule type" value="Genomic_DNA"/>
</dbReference>
<protein>
    <submittedName>
        <fullName evidence="2">Uncharacterized protein</fullName>
    </submittedName>
</protein>
<evidence type="ECO:0000313" key="2">
    <source>
        <dbReference type="EMBL" id="KAF8435049.1"/>
    </source>
</evidence>
<keyword evidence="1" id="KW-0472">Membrane</keyword>
<keyword evidence="3" id="KW-1185">Reference proteome</keyword>
<name>A0AAD4BN21_BOLED</name>
<feature type="non-terminal residue" evidence="2">
    <location>
        <position position="77"/>
    </location>
</feature>
<dbReference type="AlphaFoldDB" id="A0AAD4BN21"/>
<proteinExistence type="predicted"/>
<reference evidence="2" key="1">
    <citation type="submission" date="2019-10" db="EMBL/GenBank/DDBJ databases">
        <authorList>
            <consortium name="DOE Joint Genome Institute"/>
            <person name="Kuo A."/>
            <person name="Miyauchi S."/>
            <person name="Kiss E."/>
            <person name="Drula E."/>
            <person name="Kohler A."/>
            <person name="Sanchez-Garcia M."/>
            <person name="Andreopoulos B."/>
            <person name="Barry K.W."/>
            <person name="Bonito G."/>
            <person name="Buee M."/>
            <person name="Carver A."/>
            <person name="Chen C."/>
            <person name="Cichocki N."/>
            <person name="Clum A."/>
            <person name="Culley D."/>
            <person name="Crous P.W."/>
            <person name="Fauchery L."/>
            <person name="Girlanda M."/>
            <person name="Hayes R."/>
            <person name="Keri Z."/>
            <person name="LaButti K."/>
            <person name="Lipzen A."/>
            <person name="Lombard V."/>
            <person name="Magnuson J."/>
            <person name="Maillard F."/>
            <person name="Morin E."/>
            <person name="Murat C."/>
            <person name="Nolan M."/>
            <person name="Ohm R."/>
            <person name="Pangilinan J."/>
            <person name="Pereira M."/>
            <person name="Perotto S."/>
            <person name="Peter M."/>
            <person name="Riley R."/>
            <person name="Sitrit Y."/>
            <person name="Stielow B."/>
            <person name="Szollosi G."/>
            <person name="Zifcakova L."/>
            <person name="Stursova M."/>
            <person name="Spatafora J.W."/>
            <person name="Tedersoo L."/>
            <person name="Vaario L.-M."/>
            <person name="Yamada A."/>
            <person name="Yan M."/>
            <person name="Wang P."/>
            <person name="Xu J."/>
            <person name="Bruns T."/>
            <person name="Baldrian P."/>
            <person name="Vilgalys R."/>
            <person name="Henrissat B."/>
            <person name="Grigoriev I.V."/>
            <person name="Hibbett D."/>
            <person name="Nagy L.G."/>
            <person name="Martin F.M."/>
        </authorList>
    </citation>
    <scope>NUCLEOTIDE SEQUENCE</scope>
    <source>
        <strain evidence="2">BED1</strain>
    </source>
</reference>
<comment type="caution">
    <text evidence="2">The sequence shown here is derived from an EMBL/GenBank/DDBJ whole genome shotgun (WGS) entry which is preliminary data.</text>
</comment>
<keyword evidence="1" id="KW-1133">Transmembrane helix</keyword>
<reference evidence="2" key="2">
    <citation type="journal article" date="2020" name="Nat. Commun.">
        <title>Large-scale genome sequencing of mycorrhizal fungi provides insights into the early evolution of symbiotic traits.</title>
        <authorList>
            <person name="Miyauchi S."/>
            <person name="Kiss E."/>
            <person name="Kuo A."/>
            <person name="Drula E."/>
            <person name="Kohler A."/>
            <person name="Sanchez-Garcia M."/>
            <person name="Morin E."/>
            <person name="Andreopoulos B."/>
            <person name="Barry K.W."/>
            <person name="Bonito G."/>
            <person name="Buee M."/>
            <person name="Carver A."/>
            <person name="Chen C."/>
            <person name="Cichocki N."/>
            <person name="Clum A."/>
            <person name="Culley D."/>
            <person name="Crous P.W."/>
            <person name="Fauchery L."/>
            <person name="Girlanda M."/>
            <person name="Hayes R.D."/>
            <person name="Keri Z."/>
            <person name="LaButti K."/>
            <person name="Lipzen A."/>
            <person name="Lombard V."/>
            <person name="Magnuson J."/>
            <person name="Maillard F."/>
            <person name="Murat C."/>
            <person name="Nolan M."/>
            <person name="Ohm R.A."/>
            <person name="Pangilinan J."/>
            <person name="Pereira M.F."/>
            <person name="Perotto S."/>
            <person name="Peter M."/>
            <person name="Pfister S."/>
            <person name="Riley R."/>
            <person name="Sitrit Y."/>
            <person name="Stielow J.B."/>
            <person name="Szollosi G."/>
            <person name="Zifcakova L."/>
            <person name="Stursova M."/>
            <person name="Spatafora J.W."/>
            <person name="Tedersoo L."/>
            <person name="Vaario L.M."/>
            <person name="Yamada A."/>
            <person name="Yan M."/>
            <person name="Wang P."/>
            <person name="Xu J."/>
            <person name="Bruns T."/>
            <person name="Baldrian P."/>
            <person name="Vilgalys R."/>
            <person name="Dunand C."/>
            <person name="Henrissat B."/>
            <person name="Grigoriev I.V."/>
            <person name="Hibbett D."/>
            <person name="Nagy L.G."/>
            <person name="Martin F.M."/>
        </authorList>
    </citation>
    <scope>NUCLEOTIDE SEQUENCE</scope>
    <source>
        <strain evidence="2">BED1</strain>
    </source>
</reference>
<organism evidence="2 3">
    <name type="scientific">Boletus edulis BED1</name>
    <dbReference type="NCBI Taxonomy" id="1328754"/>
    <lineage>
        <taxon>Eukaryota</taxon>
        <taxon>Fungi</taxon>
        <taxon>Dikarya</taxon>
        <taxon>Basidiomycota</taxon>
        <taxon>Agaricomycotina</taxon>
        <taxon>Agaricomycetes</taxon>
        <taxon>Agaricomycetidae</taxon>
        <taxon>Boletales</taxon>
        <taxon>Boletineae</taxon>
        <taxon>Boletaceae</taxon>
        <taxon>Boletoideae</taxon>
        <taxon>Boletus</taxon>
    </lineage>
</organism>
<feature type="transmembrane region" description="Helical" evidence="1">
    <location>
        <begin position="6"/>
        <end position="27"/>
    </location>
</feature>
<dbReference type="Proteomes" id="UP001194468">
    <property type="component" value="Unassembled WGS sequence"/>
</dbReference>
<keyword evidence="1" id="KW-0812">Transmembrane</keyword>
<feature type="non-terminal residue" evidence="2">
    <location>
        <position position="1"/>
    </location>
</feature>
<sequence length="77" mass="8379">ITLADLLHRTLVTGLAALSIYGIYLGYSVHEHVMTKGKGALAIKEAETKTRQETRAAEEAREQSLAEAAQAVLQKRS</sequence>
<accession>A0AAD4BN21</accession>